<evidence type="ECO:0000256" key="3">
    <source>
        <dbReference type="ARBA" id="ARBA00029447"/>
    </source>
</evidence>
<feature type="domain" description="HAMP" evidence="8">
    <location>
        <begin position="334"/>
        <end position="387"/>
    </location>
</feature>
<evidence type="ECO:0000259" key="7">
    <source>
        <dbReference type="PROSITE" id="PS50111"/>
    </source>
</evidence>
<proteinExistence type="inferred from homology"/>
<evidence type="ECO:0000256" key="4">
    <source>
        <dbReference type="PROSITE-ProRule" id="PRU00284"/>
    </source>
</evidence>
<dbReference type="InterPro" id="IPR003660">
    <property type="entry name" value="HAMP_dom"/>
</dbReference>
<dbReference type="GO" id="GO:0016020">
    <property type="term" value="C:membrane"/>
    <property type="evidence" value="ECO:0007669"/>
    <property type="project" value="UniProtKB-SubCell"/>
</dbReference>
<dbReference type="GO" id="GO:0007165">
    <property type="term" value="P:signal transduction"/>
    <property type="evidence" value="ECO:0007669"/>
    <property type="project" value="UniProtKB-KW"/>
</dbReference>
<organism evidence="9 10">
    <name type="scientific">Pseudoalteromonas denitrificans DSM 6059</name>
    <dbReference type="NCBI Taxonomy" id="1123010"/>
    <lineage>
        <taxon>Bacteria</taxon>
        <taxon>Pseudomonadati</taxon>
        <taxon>Pseudomonadota</taxon>
        <taxon>Gammaproteobacteria</taxon>
        <taxon>Alteromonadales</taxon>
        <taxon>Pseudoalteromonadaceae</taxon>
        <taxon>Pseudoalteromonas</taxon>
    </lineage>
</organism>
<dbReference type="STRING" id="1123010.SAMN02745724_03603"/>
<dbReference type="AlphaFoldDB" id="A0A1I1PUU5"/>
<dbReference type="InterPro" id="IPR013587">
    <property type="entry name" value="Nitrate/nitrite_sensing"/>
</dbReference>
<dbReference type="OrthoDB" id="2489132at2"/>
<dbReference type="Proteomes" id="UP000198862">
    <property type="component" value="Unassembled WGS sequence"/>
</dbReference>
<dbReference type="RefSeq" id="WP_091987672.1">
    <property type="nucleotide sequence ID" value="NZ_FOLO01000035.1"/>
</dbReference>
<evidence type="ECO:0000313" key="10">
    <source>
        <dbReference type="Proteomes" id="UP000198862"/>
    </source>
</evidence>
<evidence type="ECO:0000256" key="5">
    <source>
        <dbReference type="SAM" id="MobiDB-lite"/>
    </source>
</evidence>
<dbReference type="Pfam" id="PF00015">
    <property type="entry name" value="MCPsignal"/>
    <property type="match status" value="1"/>
</dbReference>
<keyword evidence="6" id="KW-0812">Transmembrane</keyword>
<name>A0A1I1PUU5_9GAMM</name>
<dbReference type="PANTHER" id="PTHR32089:SF120">
    <property type="entry name" value="METHYL-ACCEPTING CHEMOTAXIS PROTEIN TLPQ"/>
    <property type="match status" value="1"/>
</dbReference>
<keyword evidence="2 4" id="KW-0807">Transducer</keyword>
<dbReference type="CDD" id="cd11386">
    <property type="entry name" value="MCP_signal"/>
    <property type="match status" value="1"/>
</dbReference>
<dbReference type="SUPFAM" id="SSF58104">
    <property type="entry name" value="Methyl-accepting chemotaxis protein (MCP) signaling domain"/>
    <property type="match status" value="1"/>
</dbReference>
<evidence type="ECO:0000256" key="6">
    <source>
        <dbReference type="SAM" id="Phobius"/>
    </source>
</evidence>
<evidence type="ECO:0000256" key="2">
    <source>
        <dbReference type="ARBA" id="ARBA00023224"/>
    </source>
</evidence>
<dbReference type="SMART" id="SM00283">
    <property type="entry name" value="MA"/>
    <property type="match status" value="1"/>
</dbReference>
<keyword evidence="6" id="KW-0472">Membrane</keyword>
<evidence type="ECO:0000256" key="1">
    <source>
        <dbReference type="ARBA" id="ARBA00004370"/>
    </source>
</evidence>
<feature type="transmembrane region" description="Helical" evidence="6">
    <location>
        <begin position="12"/>
        <end position="34"/>
    </location>
</feature>
<accession>A0A1I1PUU5</accession>
<evidence type="ECO:0000313" key="9">
    <source>
        <dbReference type="EMBL" id="SFD13629.1"/>
    </source>
</evidence>
<feature type="domain" description="Methyl-accepting transducer" evidence="7">
    <location>
        <begin position="392"/>
        <end position="628"/>
    </location>
</feature>
<protein>
    <submittedName>
        <fullName evidence="9">Methyl-accepting chemotaxis protein</fullName>
    </submittedName>
</protein>
<feature type="transmembrane region" description="Helical" evidence="6">
    <location>
        <begin position="311"/>
        <end position="332"/>
    </location>
</feature>
<dbReference type="PROSITE" id="PS50885">
    <property type="entry name" value="HAMP"/>
    <property type="match status" value="1"/>
</dbReference>
<keyword evidence="6" id="KW-1133">Transmembrane helix</keyword>
<comment type="similarity">
    <text evidence="3">Belongs to the methyl-accepting chemotaxis (MCP) protein family.</text>
</comment>
<dbReference type="EMBL" id="FOLO01000035">
    <property type="protein sequence ID" value="SFD13629.1"/>
    <property type="molecule type" value="Genomic_DNA"/>
</dbReference>
<dbReference type="InterPro" id="IPR004089">
    <property type="entry name" value="MCPsignal_dom"/>
</dbReference>
<keyword evidence="10" id="KW-1185">Reference proteome</keyword>
<dbReference type="Pfam" id="PF08376">
    <property type="entry name" value="NIT"/>
    <property type="match status" value="1"/>
</dbReference>
<comment type="subcellular location">
    <subcellularLocation>
        <location evidence="1">Membrane</location>
    </subcellularLocation>
</comment>
<dbReference type="PANTHER" id="PTHR32089">
    <property type="entry name" value="METHYL-ACCEPTING CHEMOTAXIS PROTEIN MCPB"/>
    <property type="match status" value="1"/>
</dbReference>
<gene>
    <name evidence="9" type="ORF">SAMN02745724_03603</name>
</gene>
<dbReference type="GO" id="GO:0006935">
    <property type="term" value="P:chemotaxis"/>
    <property type="evidence" value="ECO:0007669"/>
    <property type="project" value="UniProtKB-ARBA"/>
</dbReference>
<feature type="region of interest" description="Disordered" evidence="5">
    <location>
        <begin position="397"/>
        <end position="418"/>
    </location>
</feature>
<dbReference type="FunFam" id="1.10.287.950:FF:000001">
    <property type="entry name" value="Methyl-accepting chemotaxis sensory transducer"/>
    <property type="match status" value="1"/>
</dbReference>
<dbReference type="PROSITE" id="PS50111">
    <property type="entry name" value="CHEMOTAXIS_TRANSDUC_2"/>
    <property type="match status" value="1"/>
</dbReference>
<reference evidence="9 10" key="1">
    <citation type="submission" date="2016-10" db="EMBL/GenBank/DDBJ databases">
        <authorList>
            <person name="de Groot N.N."/>
        </authorList>
    </citation>
    <scope>NUCLEOTIDE SEQUENCE [LARGE SCALE GENOMIC DNA]</scope>
    <source>
        <strain evidence="9 10">DSM 6059</strain>
    </source>
</reference>
<evidence type="ECO:0000259" key="8">
    <source>
        <dbReference type="PROSITE" id="PS50885"/>
    </source>
</evidence>
<feature type="compositionally biased region" description="Low complexity" evidence="5">
    <location>
        <begin position="397"/>
        <end position="409"/>
    </location>
</feature>
<dbReference type="Gene3D" id="1.10.287.950">
    <property type="entry name" value="Methyl-accepting chemotaxis protein"/>
    <property type="match status" value="1"/>
</dbReference>
<sequence length="664" mass="73020">MQYLRNLHFKAKIIILIVPAILGLLLLGILRISLDIKDNTSANQINKLTLLSTFNNTLVHEMQKERGATAGFLGSKGEEFGDVLRAQRQLTDSAQLKRSLFLEKNKGSFQDKEIVAQLNVIKRDLMQLSHMRSQVDDLLIKTATAIKFYTDIHNKILNITPQIAKMATNSHIANQLVAYFNFLEAKENAGIERAVMSSVFGNNKFSNQSLNQFLTVKAKQDTYFDQFSLLVDKSIMASFEKMLSHSSVRYVNDKRTLAITKAETGGFSVDNQQWFEQSTIRINQLKTIENNIAQYLLKLTENMSNNAFNSLVKTILATAILLFIIIMLAILIGKMITIQVMSISQTINEVEKNNDLTLQIDISSLDELGDAAQNINKMLVTFKTAVGDIEQSSTLLAASSEETSTTTEQNMQNLQRQQDETQLVATAIEQMSNSVQEVASNTAKTAELVIEVDNSVDGSVVEITHTRNEMDKLSDEMTLANELILALQNSSTNINSVVEVIKSVAEQTNLLALNAAIEAARAGEQGRGFAVVADEVRTLAQRTQESTSEIESIVSQFQQDAMSVSNCIGKCSSEVELAVNQISQLANNLNNIKEAATSITDMSTQIASATEEQVAVASEMASNINTISELSTENASSGNQIAAAGREQTGLANELAELSNRFKC</sequence>
<dbReference type="Pfam" id="PF00672">
    <property type="entry name" value="HAMP"/>
    <property type="match status" value="1"/>
</dbReference>